<accession>A0A132NBE6</accession>
<dbReference type="GO" id="GO:0004314">
    <property type="term" value="F:[acyl-carrier-protein] S-malonyltransferase activity"/>
    <property type="evidence" value="ECO:0007669"/>
    <property type="project" value="UniProtKB-EC"/>
</dbReference>
<evidence type="ECO:0000256" key="4">
    <source>
        <dbReference type="PIRNR" id="PIRNR000446"/>
    </source>
</evidence>
<dbReference type="AlphaFoldDB" id="A0A132NBE6"/>
<comment type="similarity">
    <text evidence="4">Belongs to the fabD family.</text>
</comment>
<dbReference type="RefSeq" id="WP_066200274.1">
    <property type="nucleotide sequence ID" value="NZ_CBCSAS010000015.1"/>
</dbReference>
<evidence type="ECO:0000256" key="2">
    <source>
        <dbReference type="ARBA" id="ARBA00023315"/>
    </source>
</evidence>
<dbReference type="InterPro" id="IPR016035">
    <property type="entry name" value="Acyl_Trfase/lysoPLipase"/>
</dbReference>
<reference evidence="7 8" key="1">
    <citation type="submission" date="2015-09" db="EMBL/GenBank/DDBJ databases">
        <title>Draft genome sequence of Hydrogenibacillus schlegelii DSM 2000.</title>
        <authorList>
            <person name="Hemp J."/>
        </authorList>
    </citation>
    <scope>NUCLEOTIDE SEQUENCE [LARGE SCALE GENOMIC DNA]</scope>
    <source>
        <strain evidence="7 8">MA 48</strain>
    </source>
</reference>
<dbReference type="STRING" id="1484.SA87_09035"/>
<dbReference type="InterPro" id="IPR001227">
    <property type="entry name" value="Ac_transferase_dom_sf"/>
</dbReference>
<dbReference type="InterPro" id="IPR014043">
    <property type="entry name" value="Acyl_transferase_dom"/>
</dbReference>
<dbReference type="NCBIfam" id="TIGR00128">
    <property type="entry name" value="fabD"/>
    <property type="match status" value="1"/>
</dbReference>
<keyword evidence="8" id="KW-1185">Reference proteome</keyword>
<keyword evidence="2 4" id="KW-0012">Acyltransferase</keyword>
<feature type="domain" description="Malonyl-CoA:ACP transacylase (MAT)" evidence="6">
    <location>
        <begin position="6"/>
        <end position="316"/>
    </location>
</feature>
<evidence type="ECO:0000313" key="7">
    <source>
        <dbReference type="EMBL" id="OAR04770.1"/>
    </source>
</evidence>
<feature type="active site" evidence="5">
    <location>
        <position position="208"/>
    </location>
</feature>
<dbReference type="PANTHER" id="PTHR42681">
    <property type="entry name" value="MALONYL-COA-ACYL CARRIER PROTEIN TRANSACYLASE, MITOCHONDRIAL"/>
    <property type="match status" value="1"/>
</dbReference>
<organism evidence="7 8">
    <name type="scientific">Hydrogenibacillus schlegelii</name>
    <name type="common">Bacillus schlegelii</name>
    <dbReference type="NCBI Taxonomy" id="1484"/>
    <lineage>
        <taxon>Bacteria</taxon>
        <taxon>Bacillati</taxon>
        <taxon>Bacillota</taxon>
        <taxon>Bacilli</taxon>
        <taxon>Bacillales</taxon>
        <taxon>Bacillales Family X. Incertae Sedis</taxon>
        <taxon>Hydrogenibacillus</taxon>
    </lineage>
</organism>
<feature type="active site" evidence="5">
    <location>
        <position position="96"/>
    </location>
</feature>
<dbReference type="PANTHER" id="PTHR42681:SF1">
    <property type="entry name" value="MALONYL-COA-ACYL CARRIER PROTEIN TRANSACYLASE, MITOCHONDRIAL"/>
    <property type="match status" value="1"/>
</dbReference>
<comment type="catalytic activity">
    <reaction evidence="3 4">
        <text>holo-[ACP] + malonyl-CoA = malonyl-[ACP] + CoA</text>
        <dbReference type="Rhea" id="RHEA:41792"/>
        <dbReference type="Rhea" id="RHEA-COMP:9623"/>
        <dbReference type="Rhea" id="RHEA-COMP:9685"/>
        <dbReference type="ChEBI" id="CHEBI:57287"/>
        <dbReference type="ChEBI" id="CHEBI:57384"/>
        <dbReference type="ChEBI" id="CHEBI:64479"/>
        <dbReference type="ChEBI" id="CHEBI:78449"/>
        <dbReference type="EC" id="2.3.1.39"/>
    </reaction>
</comment>
<evidence type="ECO:0000256" key="1">
    <source>
        <dbReference type="ARBA" id="ARBA00022679"/>
    </source>
</evidence>
<dbReference type="SUPFAM" id="SSF55048">
    <property type="entry name" value="Probable ACP-binding domain of malonyl-CoA ACP transacylase"/>
    <property type="match status" value="1"/>
</dbReference>
<evidence type="ECO:0000259" key="6">
    <source>
        <dbReference type="SMART" id="SM00827"/>
    </source>
</evidence>
<dbReference type="Gene3D" id="3.30.70.250">
    <property type="entry name" value="Malonyl-CoA ACP transacylase, ACP-binding"/>
    <property type="match status" value="1"/>
</dbReference>
<dbReference type="EMBL" id="JXBB01000012">
    <property type="protein sequence ID" value="OAR04770.1"/>
    <property type="molecule type" value="Genomic_DNA"/>
</dbReference>
<dbReference type="PIRSF" id="PIRSF000446">
    <property type="entry name" value="Mct"/>
    <property type="match status" value="1"/>
</dbReference>
<dbReference type="EC" id="2.3.1.39" evidence="4"/>
<dbReference type="Proteomes" id="UP000243024">
    <property type="component" value="Unassembled WGS sequence"/>
</dbReference>
<proteinExistence type="inferred from homology"/>
<dbReference type="GO" id="GO:0005829">
    <property type="term" value="C:cytosol"/>
    <property type="evidence" value="ECO:0007669"/>
    <property type="project" value="TreeGrafter"/>
</dbReference>
<dbReference type="OrthoDB" id="9805460at2"/>
<name>A0A132NBE6_HYDSH</name>
<comment type="caution">
    <text evidence="7">The sequence shown here is derived from an EMBL/GenBank/DDBJ whole genome shotgun (WGS) entry which is preliminary data.</text>
</comment>
<keyword evidence="1 4" id="KW-0808">Transferase</keyword>
<dbReference type="InterPro" id="IPR024925">
    <property type="entry name" value="Malonyl_CoA-ACP_transAc"/>
</dbReference>
<evidence type="ECO:0000256" key="3">
    <source>
        <dbReference type="ARBA" id="ARBA00048462"/>
    </source>
</evidence>
<dbReference type="InterPro" id="IPR016036">
    <property type="entry name" value="Malonyl_transacylase_ACP-bd"/>
</dbReference>
<dbReference type="SUPFAM" id="SSF52151">
    <property type="entry name" value="FabD/lysophospholipase-like"/>
    <property type="match status" value="1"/>
</dbReference>
<dbReference type="InterPro" id="IPR050858">
    <property type="entry name" value="Mal-CoA-ACP_Trans/PKS_FabD"/>
</dbReference>
<dbReference type="Gene3D" id="3.40.366.10">
    <property type="entry name" value="Malonyl-Coenzyme A Acyl Carrier Protein, domain 2"/>
    <property type="match status" value="1"/>
</dbReference>
<gene>
    <name evidence="7" type="ORF">SA87_09035</name>
</gene>
<dbReference type="GO" id="GO:0006633">
    <property type="term" value="P:fatty acid biosynthetic process"/>
    <property type="evidence" value="ECO:0007669"/>
    <property type="project" value="TreeGrafter"/>
</dbReference>
<sequence length="321" mass="34090">MTVAYVFPGQGSQTVGMLKDVYAASERAREMLDAADRALGFSLSRLMFDGPEEVLRATENAQPALFVAGAVLWTLYREALAARGIEEAPMFVAGHSLGQYAALYAAGALAYEEGVRLVRRRGELMAASGGTGGMAAVLGADAALIEAVLAEFPPALQAAGERVELANDNAPGQLVLSGTEAGLRWAEAALRERGVRRFVRLKVSGPFHSSLMAEAAAAYRSVLATVAFRAPAVPVVDNVTADVLDAAAIAERLAEQIMRPVRWTDSVRFMVARGVRRFVEFGPGGVLAGLIRRIAPEVRVDSAGDLKGLERLLAERAPERG</sequence>
<evidence type="ECO:0000256" key="5">
    <source>
        <dbReference type="PIRSR" id="PIRSR000446-1"/>
    </source>
</evidence>
<dbReference type="SMART" id="SM00827">
    <property type="entry name" value="PKS_AT"/>
    <property type="match status" value="1"/>
</dbReference>
<dbReference type="InterPro" id="IPR004410">
    <property type="entry name" value="Malonyl_CoA-ACP_transAc_FabD"/>
</dbReference>
<dbReference type="Pfam" id="PF00698">
    <property type="entry name" value="Acyl_transf_1"/>
    <property type="match status" value="1"/>
</dbReference>
<evidence type="ECO:0000313" key="8">
    <source>
        <dbReference type="Proteomes" id="UP000243024"/>
    </source>
</evidence>
<protein>
    <recommendedName>
        <fullName evidence="4">Malonyl CoA-acyl carrier protein transacylase</fullName>
        <ecNumber evidence="4">2.3.1.39</ecNumber>
    </recommendedName>
</protein>